<sequence length="204" mass="22413">MAEPLLQISTVVDAQTGKVKGIEVGESFIPLSICGSDGGPQYSLEKGRGRSLHFKLQGRWLKINLDKSKLIPMGKVPNVEEFASLMGCKVGKLQPFGKDNISQRVLDSLWISCGAALEKKPHSINCSSICKDRKFGGLNIRVLSSLNKVLFGNVIRDLLQGGVPLEMGYNGKVWGRTWRMVLSCKEGGAWCWLVEHNKRSLGSL</sequence>
<evidence type="ECO:0000313" key="1">
    <source>
        <dbReference type="EMBL" id="RVW82550.1"/>
    </source>
</evidence>
<dbReference type="AlphaFoldDB" id="A0A438HDM6"/>
<accession>A0A438HDM6</accession>
<dbReference type="Proteomes" id="UP000288805">
    <property type="component" value="Unassembled WGS sequence"/>
</dbReference>
<organism evidence="1 2">
    <name type="scientific">Vitis vinifera</name>
    <name type="common">Grape</name>
    <dbReference type="NCBI Taxonomy" id="29760"/>
    <lineage>
        <taxon>Eukaryota</taxon>
        <taxon>Viridiplantae</taxon>
        <taxon>Streptophyta</taxon>
        <taxon>Embryophyta</taxon>
        <taxon>Tracheophyta</taxon>
        <taxon>Spermatophyta</taxon>
        <taxon>Magnoliopsida</taxon>
        <taxon>eudicotyledons</taxon>
        <taxon>Gunneridae</taxon>
        <taxon>Pentapetalae</taxon>
        <taxon>rosids</taxon>
        <taxon>Vitales</taxon>
        <taxon>Vitaceae</taxon>
        <taxon>Viteae</taxon>
        <taxon>Vitis</taxon>
    </lineage>
</organism>
<name>A0A438HDM6_VITVI</name>
<proteinExistence type="predicted"/>
<evidence type="ECO:0000313" key="2">
    <source>
        <dbReference type="Proteomes" id="UP000288805"/>
    </source>
</evidence>
<dbReference type="EMBL" id="QGNW01000238">
    <property type="protein sequence ID" value="RVW82550.1"/>
    <property type="molecule type" value="Genomic_DNA"/>
</dbReference>
<protein>
    <submittedName>
        <fullName evidence="1">Uncharacterized protein</fullName>
    </submittedName>
</protein>
<comment type="caution">
    <text evidence="1">The sequence shown here is derived from an EMBL/GenBank/DDBJ whole genome shotgun (WGS) entry which is preliminary data.</text>
</comment>
<reference evidence="1 2" key="1">
    <citation type="journal article" date="2018" name="PLoS Genet.">
        <title>Population sequencing reveals clonal diversity and ancestral inbreeding in the grapevine cultivar Chardonnay.</title>
        <authorList>
            <person name="Roach M.J."/>
            <person name="Johnson D.L."/>
            <person name="Bohlmann J."/>
            <person name="van Vuuren H.J."/>
            <person name="Jones S.J."/>
            <person name="Pretorius I.S."/>
            <person name="Schmidt S.A."/>
            <person name="Borneman A.R."/>
        </authorList>
    </citation>
    <scope>NUCLEOTIDE SEQUENCE [LARGE SCALE GENOMIC DNA]</scope>
    <source>
        <strain evidence="2">cv. Chardonnay</strain>
        <tissue evidence="1">Leaf</tissue>
    </source>
</reference>
<gene>
    <name evidence="1" type="ORF">CK203_047062</name>
</gene>